<feature type="region of interest" description="Disordered" evidence="1">
    <location>
        <begin position="33"/>
        <end position="100"/>
    </location>
</feature>
<evidence type="ECO:0000256" key="1">
    <source>
        <dbReference type="SAM" id="MobiDB-lite"/>
    </source>
</evidence>
<organism evidence="2 3">
    <name type="scientific">Methylorubrum extorquens</name>
    <name type="common">Methylobacterium dichloromethanicum</name>
    <name type="synonym">Methylobacterium extorquens</name>
    <dbReference type="NCBI Taxonomy" id="408"/>
    <lineage>
        <taxon>Bacteria</taxon>
        <taxon>Pseudomonadati</taxon>
        <taxon>Pseudomonadota</taxon>
        <taxon>Alphaproteobacteria</taxon>
        <taxon>Hyphomicrobiales</taxon>
        <taxon>Methylobacteriaceae</taxon>
        <taxon>Methylorubrum</taxon>
    </lineage>
</organism>
<accession>A0A2N9AXA5</accession>
<proteinExistence type="predicted"/>
<dbReference type="AlphaFoldDB" id="A0A2N9AXA5"/>
<sequence>MPGLALDMRYAGSDNFVGRPIAGYEAPRCLLTPAGRRRAGPGAGVAGAGRPRPEGVRLLPPAPGRGRLRHLGARPGRHTHEGGLLPADGQGGSVPPRLHR</sequence>
<dbReference type="Proteomes" id="UP000233769">
    <property type="component" value="Chromosome tk0001"/>
</dbReference>
<feature type="compositionally biased region" description="Basic residues" evidence="1">
    <location>
        <begin position="66"/>
        <end position="77"/>
    </location>
</feature>
<protein>
    <submittedName>
        <fullName evidence="2">Uncharacterized protein</fullName>
    </submittedName>
</protein>
<reference evidence="3" key="1">
    <citation type="submission" date="2017-10" db="EMBL/GenBank/DDBJ databases">
        <authorList>
            <person name="Regsiter A."/>
            <person name="William W."/>
        </authorList>
    </citation>
    <scope>NUCLEOTIDE SEQUENCE [LARGE SCALE GENOMIC DNA]</scope>
</reference>
<dbReference type="EMBL" id="LT962688">
    <property type="protein sequence ID" value="SOR31954.1"/>
    <property type="molecule type" value="Genomic_DNA"/>
</dbReference>
<evidence type="ECO:0000313" key="2">
    <source>
        <dbReference type="EMBL" id="SOR31954.1"/>
    </source>
</evidence>
<name>A0A2N9AXA5_METEX</name>
<evidence type="ECO:0000313" key="3">
    <source>
        <dbReference type="Proteomes" id="UP000233769"/>
    </source>
</evidence>
<gene>
    <name evidence="2" type="ORF">TK0001_5378</name>
</gene>